<evidence type="ECO:0000313" key="1">
    <source>
        <dbReference type="EMBL" id="JAH18590.1"/>
    </source>
</evidence>
<dbReference type="EMBL" id="GBXM01089987">
    <property type="protein sequence ID" value="JAH18590.1"/>
    <property type="molecule type" value="Transcribed_RNA"/>
</dbReference>
<accession>A0A0E9QQP5</accession>
<name>A0A0E9QQP5_ANGAN</name>
<reference evidence="1" key="1">
    <citation type="submission" date="2014-11" db="EMBL/GenBank/DDBJ databases">
        <authorList>
            <person name="Amaro Gonzalez C."/>
        </authorList>
    </citation>
    <scope>NUCLEOTIDE SEQUENCE</scope>
</reference>
<dbReference type="AlphaFoldDB" id="A0A0E9QQP5"/>
<organism evidence="1">
    <name type="scientific">Anguilla anguilla</name>
    <name type="common">European freshwater eel</name>
    <name type="synonym">Muraena anguilla</name>
    <dbReference type="NCBI Taxonomy" id="7936"/>
    <lineage>
        <taxon>Eukaryota</taxon>
        <taxon>Metazoa</taxon>
        <taxon>Chordata</taxon>
        <taxon>Craniata</taxon>
        <taxon>Vertebrata</taxon>
        <taxon>Euteleostomi</taxon>
        <taxon>Actinopterygii</taxon>
        <taxon>Neopterygii</taxon>
        <taxon>Teleostei</taxon>
        <taxon>Anguilliformes</taxon>
        <taxon>Anguillidae</taxon>
        <taxon>Anguilla</taxon>
    </lineage>
</organism>
<proteinExistence type="predicted"/>
<reference evidence="1" key="2">
    <citation type="journal article" date="2015" name="Fish Shellfish Immunol.">
        <title>Early steps in the European eel (Anguilla anguilla)-Vibrio vulnificus interaction in the gills: Role of the RtxA13 toxin.</title>
        <authorList>
            <person name="Callol A."/>
            <person name="Pajuelo D."/>
            <person name="Ebbesson L."/>
            <person name="Teles M."/>
            <person name="MacKenzie S."/>
            <person name="Amaro C."/>
        </authorList>
    </citation>
    <scope>NUCLEOTIDE SEQUENCE</scope>
</reference>
<sequence>MSLRWVSLTCLHANVIAFFQYCAAL</sequence>
<protein>
    <submittedName>
        <fullName evidence="1">Uncharacterized protein</fullName>
    </submittedName>
</protein>